<sequence length="154" mass="18037">MMTPSRRIPPDFQKHLNGWSPPITPEAYVEVLGDYWLTVGYAEIFWPDFQLIDDHILRPGITREAIDMWKDQLTDRASMENMLNHFHLAHIHFNASLEGRVTADACIYLGEVLAEAYAAKLALQFPDRPCEVSFFRPDDREDIHEYQITFWQKN</sequence>
<dbReference type="Proteomes" id="UP000594800">
    <property type="component" value="Chromosome"/>
</dbReference>
<evidence type="ECO:0000313" key="1">
    <source>
        <dbReference type="EMBL" id="QPH53943.1"/>
    </source>
</evidence>
<organism evidence="1 2">
    <name type="scientific">Pontivivens ytuae</name>
    <dbReference type="NCBI Taxonomy" id="2789856"/>
    <lineage>
        <taxon>Bacteria</taxon>
        <taxon>Pseudomonadati</taxon>
        <taxon>Pseudomonadota</taxon>
        <taxon>Alphaproteobacteria</taxon>
        <taxon>Rhodobacterales</taxon>
        <taxon>Paracoccaceae</taxon>
        <taxon>Pontivivens</taxon>
    </lineage>
</organism>
<protein>
    <submittedName>
        <fullName evidence="1">Uncharacterized protein</fullName>
    </submittedName>
</protein>
<keyword evidence="2" id="KW-1185">Reference proteome</keyword>
<dbReference type="AlphaFoldDB" id="A0A7S9QC91"/>
<evidence type="ECO:0000313" key="2">
    <source>
        <dbReference type="Proteomes" id="UP000594800"/>
    </source>
</evidence>
<dbReference type="RefSeq" id="WP_196103152.1">
    <property type="nucleotide sequence ID" value="NZ_CP064942.1"/>
</dbReference>
<proteinExistence type="predicted"/>
<gene>
    <name evidence="1" type="ORF">I0K15_19575</name>
</gene>
<name>A0A7S9QC91_9RHOB</name>
<reference evidence="1 2" key="1">
    <citation type="submission" date="2020-11" db="EMBL/GenBank/DDBJ databases">
        <title>Description of Pontivivens ytuae sp. nov. isolated from deep sea sediment of Mariana Trench.</title>
        <authorList>
            <person name="Wang Z."/>
            <person name="Sun Q.-L."/>
            <person name="Xu X.-D."/>
            <person name="Tang Y.-Z."/>
            <person name="Zhang J."/>
        </authorList>
    </citation>
    <scope>NUCLEOTIDE SEQUENCE [LARGE SCALE GENOMIC DNA]</scope>
    <source>
        <strain evidence="1 2">MT2928</strain>
    </source>
</reference>
<dbReference type="EMBL" id="CP064942">
    <property type="protein sequence ID" value="QPH53943.1"/>
    <property type="molecule type" value="Genomic_DNA"/>
</dbReference>
<dbReference type="KEGG" id="poz:I0K15_19575"/>
<accession>A0A7S9QC91</accession>